<name>A0ABY8LG36_9RHOB</name>
<sequence length="259" mass="27987">MTTPYDDTTKVIPRVLVPAIAERGDGHDLVDAVLRLAGVAPVEPAADSALVVLGERVFLHSEDFARRALLDLARGDAILRVAMLTRVLPAITRRLESGWNDDRLSFVDVTIAAARIQDAVRRLGHFALPPAEKPAIALIVPHWEQHSLAAVFAAEEMRRMGAPVRLISGVEGRRIPAMIERFPAAALMVSVGSGHSAARLTDLVRLLRRDVQRALPVVVGGPAVAQDRGIGQRLRADLTTNSVAEALSFCDMEPCRSQG</sequence>
<organism evidence="1 2">
    <name type="scientific">Jannaschia ovalis</name>
    <dbReference type="NCBI Taxonomy" id="3038773"/>
    <lineage>
        <taxon>Bacteria</taxon>
        <taxon>Pseudomonadati</taxon>
        <taxon>Pseudomonadota</taxon>
        <taxon>Alphaproteobacteria</taxon>
        <taxon>Rhodobacterales</taxon>
        <taxon>Roseobacteraceae</taxon>
        <taxon>Jannaschia</taxon>
    </lineage>
</organism>
<dbReference type="EMBL" id="CP122537">
    <property type="protein sequence ID" value="WGH80259.1"/>
    <property type="molecule type" value="Genomic_DNA"/>
</dbReference>
<evidence type="ECO:0000313" key="1">
    <source>
        <dbReference type="EMBL" id="WGH80259.1"/>
    </source>
</evidence>
<dbReference type="SUPFAM" id="SSF52242">
    <property type="entry name" value="Cobalamin (vitamin B12)-binding domain"/>
    <property type="match status" value="1"/>
</dbReference>
<evidence type="ECO:0008006" key="3">
    <source>
        <dbReference type="Google" id="ProtNLM"/>
    </source>
</evidence>
<dbReference type="Gene3D" id="3.40.50.280">
    <property type="entry name" value="Cobalamin-binding domain"/>
    <property type="match status" value="1"/>
</dbReference>
<evidence type="ECO:0000313" key="2">
    <source>
        <dbReference type="Proteomes" id="UP001243420"/>
    </source>
</evidence>
<gene>
    <name evidence="1" type="ORF">P8627_08345</name>
</gene>
<keyword evidence="2" id="KW-1185">Reference proteome</keyword>
<dbReference type="Proteomes" id="UP001243420">
    <property type="component" value="Chromosome"/>
</dbReference>
<dbReference type="InterPro" id="IPR036724">
    <property type="entry name" value="Cobalamin-bd_sf"/>
</dbReference>
<protein>
    <recommendedName>
        <fullName evidence="3">Methanogenic corrinoid protein MtbC1</fullName>
    </recommendedName>
</protein>
<accession>A0ABY8LG36</accession>
<proteinExistence type="predicted"/>
<reference evidence="1 2" key="1">
    <citation type="submission" date="2023-04" db="EMBL/GenBank/DDBJ databases">
        <title>Jannaschia ovalis sp. nov., a marine bacterium isolated from sea tidal flat.</title>
        <authorList>
            <person name="Kwon D.Y."/>
            <person name="Kim J.-J."/>
        </authorList>
    </citation>
    <scope>NUCLEOTIDE SEQUENCE [LARGE SCALE GENOMIC DNA]</scope>
    <source>
        <strain evidence="1 2">GRR-S6-38</strain>
    </source>
</reference>
<dbReference type="RefSeq" id="WP_279967321.1">
    <property type="nucleotide sequence ID" value="NZ_CP122537.1"/>
</dbReference>